<reference evidence="1" key="1">
    <citation type="submission" date="2018-11" db="EMBL/GenBank/DDBJ databases">
        <authorList>
            <person name="Sattar A."/>
            <person name="Zunita Z."/>
            <person name="Jalila A."/>
            <person name="Saleha A.A."/>
        </authorList>
    </citation>
    <scope>NUCLEOTIDE SEQUENCE</scope>
    <source>
        <strain evidence="1">F12-74</strain>
    </source>
</reference>
<gene>
    <name evidence="1" type="ORF">EHH44_05885</name>
</gene>
<dbReference type="Proteomes" id="UP000268891">
    <property type="component" value="Unassembled WGS sequence"/>
</dbReference>
<evidence type="ECO:0000313" key="2">
    <source>
        <dbReference type="Proteomes" id="UP000268891"/>
    </source>
</evidence>
<dbReference type="EMBL" id="RRZR01000006">
    <property type="protein sequence ID" value="RRR47381.1"/>
    <property type="molecule type" value="Genomic_DNA"/>
</dbReference>
<protein>
    <submittedName>
        <fullName evidence="1">Isoprenylcysteine carboxylmethyltransferase family protein</fullName>
    </submittedName>
</protein>
<sequence>MNAVGKGFVSALLGLIAFGVLLFAPAGTLHYWQAWVFLAVFALSTWIPSVYLMRTNPAALDRRMRVGPLAETRPLQRIVITAIFICFPALFVISALDHRFGWTTVPTAVCLLGDVLVAAGLVLAMAVIVQNGYAAANVTVEAGQTLVSTGLYGLVRHPMYTGNVLLMAGVPLALGSYWGLVLLLPGMALLMLRILDEEQLLTQELTGYREYTERVRYRLLPYLW</sequence>
<name>A0ACD2ER61_9MYCO</name>
<comment type="caution">
    <text evidence="1">The sequence shown here is derived from an EMBL/GenBank/DDBJ whole genome shotgun (WGS) entry which is preliminary data.</text>
</comment>
<keyword evidence="2" id="KW-1185">Reference proteome</keyword>
<accession>A0ACD2ER61</accession>
<proteinExistence type="predicted"/>
<organism evidence="1 2">
    <name type="scientific">Mycolicibacter terrae</name>
    <dbReference type="NCBI Taxonomy" id="1788"/>
    <lineage>
        <taxon>Bacteria</taxon>
        <taxon>Bacillati</taxon>
        <taxon>Actinomycetota</taxon>
        <taxon>Actinomycetes</taxon>
        <taxon>Mycobacteriales</taxon>
        <taxon>Mycobacteriaceae</taxon>
        <taxon>Mycolicibacter</taxon>
    </lineage>
</organism>
<evidence type="ECO:0000313" key="1">
    <source>
        <dbReference type="EMBL" id="RRR47381.1"/>
    </source>
</evidence>